<feature type="domain" description="3-hydroxyacyl-CoA dehydrogenase NAD binding" evidence="12">
    <location>
        <begin position="7"/>
        <end position="191"/>
    </location>
</feature>
<dbReference type="SUPFAM" id="SSF48179">
    <property type="entry name" value="6-phosphogluconate dehydrogenase C-terminal domain-like"/>
    <property type="match status" value="1"/>
</dbReference>
<evidence type="ECO:0000256" key="2">
    <source>
        <dbReference type="ARBA" id="ARBA00009463"/>
    </source>
</evidence>
<comment type="caution">
    <text evidence="13">The sequence shown here is derived from an EMBL/GenBank/DDBJ whole genome shotgun (WGS) entry which is preliminary data.</text>
</comment>
<dbReference type="InterPro" id="IPR022694">
    <property type="entry name" value="3-OHacyl-CoA_DH"/>
</dbReference>
<evidence type="ECO:0000259" key="11">
    <source>
        <dbReference type="Pfam" id="PF00725"/>
    </source>
</evidence>
<dbReference type="SUPFAM" id="SSF51735">
    <property type="entry name" value="NAD(P)-binding Rossmann-fold domains"/>
    <property type="match status" value="1"/>
</dbReference>
<comment type="subcellular location">
    <subcellularLocation>
        <location evidence="1">Cytoplasm</location>
    </subcellularLocation>
</comment>
<dbReference type="GO" id="GO:0006631">
    <property type="term" value="P:fatty acid metabolic process"/>
    <property type="evidence" value="ECO:0007669"/>
    <property type="project" value="InterPro"/>
</dbReference>
<comment type="similarity">
    <text evidence="2">Belongs to the 3-hydroxyacyl-CoA dehydrogenase family.</text>
</comment>
<sequence length="325" mass="34976">MSGERIVSVGAGRMGRGMAIAFAYAGHEVVLVDAKVRDADGFAALQDTALQEIAQTLHSMAGFGMMDSDEVPTIAARVTCVGLDESANALAQADVIFEGVPEVMDAKKEAFALISTHARTDAIVASTTSTILSNDLQGLVMHPERFLNAHWLNPAFLVPLVELSPGDATAPDTTERLKTLLEGIGKVPVICAASPGYIVPRIQMLAMNEAARMVEEGVATAEDMDKATKYGFGFRFAILGLLEFIDWGGGDILYHASNYMEHATGQDRFAAPQIVKDNMANGRNGLRDGQGFLNYEGLDVPAYQQERLAAFVSMLRHLKKMPKKG</sequence>
<dbReference type="Proteomes" id="UP000635142">
    <property type="component" value="Unassembled WGS sequence"/>
</dbReference>
<dbReference type="Gene3D" id="1.10.1040.10">
    <property type="entry name" value="N-(1-d-carboxylethyl)-l-norvaline Dehydrogenase, domain 2"/>
    <property type="match status" value="1"/>
</dbReference>
<evidence type="ECO:0000256" key="6">
    <source>
        <dbReference type="ARBA" id="ARBA00023002"/>
    </source>
</evidence>
<comment type="subunit">
    <text evidence="3">Homodimer.</text>
</comment>
<dbReference type="Gene3D" id="3.40.50.720">
    <property type="entry name" value="NAD(P)-binding Rossmann-like Domain"/>
    <property type="match status" value="1"/>
</dbReference>
<evidence type="ECO:0000256" key="1">
    <source>
        <dbReference type="ARBA" id="ARBA00004496"/>
    </source>
</evidence>
<accession>A0A927HE94</accession>
<keyword evidence="6 13" id="KW-0560">Oxidoreductase</keyword>
<keyword evidence="5" id="KW-0597">Phosphoprotein</keyword>
<keyword evidence="14" id="KW-1185">Reference proteome</keyword>
<evidence type="ECO:0000313" key="14">
    <source>
        <dbReference type="Proteomes" id="UP000635142"/>
    </source>
</evidence>
<dbReference type="InterPro" id="IPR013328">
    <property type="entry name" value="6PGD_dom2"/>
</dbReference>
<evidence type="ECO:0000256" key="4">
    <source>
        <dbReference type="ARBA" id="ARBA00022490"/>
    </source>
</evidence>
<dbReference type="InterPro" id="IPR006108">
    <property type="entry name" value="3HC_DH_C"/>
</dbReference>
<name>A0A927HE94_9RHOB</name>
<evidence type="ECO:0000259" key="12">
    <source>
        <dbReference type="Pfam" id="PF02737"/>
    </source>
</evidence>
<dbReference type="RefSeq" id="WP_191075561.1">
    <property type="nucleotide sequence ID" value="NZ_JACTAG010000002.1"/>
</dbReference>
<feature type="site" description="Important for catalytic activity" evidence="10">
    <location>
        <position position="150"/>
    </location>
</feature>
<organism evidence="13 14">
    <name type="scientific">Sulfitobacter aestuariivivens</name>
    <dbReference type="NCBI Taxonomy" id="2766981"/>
    <lineage>
        <taxon>Bacteria</taxon>
        <taxon>Pseudomonadati</taxon>
        <taxon>Pseudomonadota</taxon>
        <taxon>Alphaproteobacteria</taxon>
        <taxon>Rhodobacterales</taxon>
        <taxon>Roseobacteraceae</taxon>
        <taxon>Sulfitobacter</taxon>
    </lineage>
</organism>
<keyword evidence="4" id="KW-0963">Cytoplasm</keyword>
<dbReference type="GO" id="GO:0050104">
    <property type="term" value="F:L-gulonate 3-dehydrogenase activity"/>
    <property type="evidence" value="ECO:0007669"/>
    <property type="project" value="UniProtKB-EC"/>
</dbReference>
<dbReference type="GO" id="GO:0070403">
    <property type="term" value="F:NAD+ binding"/>
    <property type="evidence" value="ECO:0007669"/>
    <property type="project" value="InterPro"/>
</dbReference>
<dbReference type="InterPro" id="IPR008927">
    <property type="entry name" value="6-PGluconate_DH-like_C_sf"/>
</dbReference>
<proteinExistence type="inferred from homology"/>
<dbReference type="EC" id="1.1.1.45" evidence="8"/>
<dbReference type="GO" id="GO:0005737">
    <property type="term" value="C:cytoplasm"/>
    <property type="evidence" value="ECO:0007669"/>
    <property type="project" value="UniProtKB-SubCell"/>
</dbReference>
<dbReference type="NCBIfam" id="NF006125">
    <property type="entry name" value="PRK08269.1"/>
    <property type="match status" value="1"/>
</dbReference>
<evidence type="ECO:0000256" key="10">
    <source>
        <dbReference type="PIRSR" id="PIRSR000105-1"/>
    </source>
</evidence>
<reference evidence="13" key="1">
    <citation type="submission" date="2020-08" db="EMBL/GenBank/DDBJ databases">
        <title>Sulfitobacter aestuariivivens sp. nov., isolated from a tidal flat.</title>
        <authorList>
            <person name="Park S."/>
            <person name="Yoon J.-H."/>
        </authorList>
    </citation>
    <scope>NUCLEOTIDE SEQUENCE</scope>
    <source>
        <strain evidence="13">TSTF-M16</strain>
    </source>
</reference>
<evidence type="ECO:0000256" key="7">
    <source>
        <dbReference type="ARBA" id="ARBA00023027"/>
    </source>
</evidence>
<evidence type="ECO:0000256" key="9">
    <source>
        <dbReference type="ARBA" id="ARBA00042709"/>
    </source>
</evidence>
<gene>
    <name evidence="13" type="ORF">H9Q16_11435</name>
</gene>
<dbReference type="PANTHER" id="PTHR48075">
    <property type="entry name" value="3-HYDROXYACYL-COA DEHYDROGENASE FAMILY PROTEIN"/>
    <property type="match status" value="1"/>
</dbReference>
<evidence type="ECO:0000256" key="3">
    <source>
        <dbReference type="ARBA" id="ARBA00011738"/>
    </source>
</evidence>
<dbReference type="AlphaFoldDB" id="A0A927HE94"/>
<protein>
    <recommendedName>
        <fullName evidence="9">L-gulonate 3-dehydrogenase</fullName>
        <ecNumber evidence="8">1.1.1.45</ecNumber>
    </recommendedName>
    <alternativeName>
        <fullName evidence="9">L-gulonate 3-dehydrogenase</fullName>
    </alternativeName>
</protein>
<dbReference type="InterPro" id="IPR036291">
    <property type="entry name" value="NAD(P)-bd_dom_sf"/>
</dbReference>
<evidence type="ECO:0000313" key="13">
    <source>
        <dbReference type="EMBL" id="MBD3664537.1"/>
    </source>
</evidence>
<dbReference type="EMBL" id="JACTAG010000002">
    <property type="protein sequence ID" value="MBD3664537.1"/>
    <property type="molecule type" value="Genomic_DNA"/>
</dbReference>
<dbReference type="Pfam" id="PF02737">
    <property type="entry name" value="3HCDH_N"/>
    <property type="match status" value="1"/>
</dbReference>
<feature type="domain" description="3-hydroxyacyl-CoA dehydrogenase C-terminal" evidence="11">
    <location>
        <begin position="196"/>
        <end position="295"/>
    </location>
</feature>
<dbReference type="PIRSF" id="PIRSF000105">
    <property type="entry name" value="HCDH"/>
    <property type="match status" value="1"/>
</dbReference>
<dbReference type="PANTHER" id="PTHR48075:SF1">
    <property type="entry name" value="LAMBDA-CRYSTALLIN HOMOLOG"/>
    <property type="match status" value="1"/>
</dbReference>
<dbReference type="InterPro" id="IPR006176">
    <property type="entry name" value="3-OHacyl-CoA_DH_NAD-bd"/>
</dbReference>
<dbReference type="Pfam" id="PF00725">
    <property type="entry name" value="3HCDH"/>
    <property type="match status" value="1"/>
</dbReference>
<evidence type="ECO:0000256" key="5">
    <source>
        <dbReference type="ARBA" id="ARBA00022553"/>
    </source>
</evidence>
<evidence type="ECO:0000256" key="8">
    <source>
        <dbReference type="ARBA" id="ARBA00038962"/>
    </source>
</evidence>
<keyword evidence="7" id="KW-0520">NAD</keyword>